<proteinExistence type="predicted"/>
<evidence type="ECO:0008006" key="3">
    <source>
        <dbReference type="Google" id="ProtNLM"/>
    </source>
</evidence>
<accession>A0AA52H9N8</accession>
<keyword evidence="2" id="KW-1185">Reference proteome</keyword>
<reference evidence="1" key="1">
    <citation type="submission" date="2023-04" db="EMBL/GenBank/DDBJ databases">
        <title>Complete genome sequence of Temperatibacter marinus.</title>
        <authorList>
            <person name="Rong J.-C."/>
            <person name="Yi M.-L."/>
            <person name="Zhao Q."/>
        </authorList>
    </citation>
    <scope>NUCLEOTIDE SEQUENCE</scope>
    <source>
        <strain evidence="1">NBRC 110045</strain>
    </source>
</reference>
<dbReference type="KEGG" id="tmk:QGN29_14315"/>
<dbReference type="AlphaFoldDB" id="A0AA52H9N8"/>
<evidence type="ECO:0000313" key="1">
    <source>
        <dbReference type="EMBL" id="WND02722.1"/>
    </source>
</evidence>
<organism evidence="1 2">
    <name type="scientific">Temperatibacter marinus</name>
    <dbReference type="NCBI Taxonomy" id="1456591"/>
    <lineage>
        <taxon>Bacteria</taxon>
        <taxon>Pseudomonadati</taxon>
        <taxon>Pseudomonadota</taxon>
        <taxon>Alphaproteobacteria</taxon>
        <taxon>Kordiimonadales</taxon>
        <taxon>Temperatibacteraceae</taxon>
        <taxon>Temperatibacter</taxon>
    </lineage>
</organism>
<sequence>MSKITVLKAIKLGATKDLPEGQLIAKAAFILSNLHEYDFMNHLHITKEEFESEIQELDANVSFVDFNRMLMVGAKQLSPEGEELLRQIFLQIEAKPMFLSHYLSSALKVTKEEEQKMLKKAFGTEESFTNNDYFYYSEQERITKIKSQQVFDEGGLGSSVIAGIKRLFK</sequence>
<dbReference type="EMBL" id="CP123872">
    <property type="protein sequence ID" value="WND02722.1"/>
    <property type="molecule type" value="Genomic_DNA"/>
</dbReference>
<name>A0AA52H9N8_9PROT</name>
<dbReference type="RefSeq" id="WP_310798560.1">
    <property type="nucleotide sequence ID" value="NZ_CP123872.1"/>
</dbReference>
<gene>
    <name evidence="1" type="ORF">QGN29_14315</name>
</gene>
<protein>
    <recommendedName>
        <fullName evidence="3">DUF4375 domain-containing protein</fullName>
    </recommendedName>
</protein>
<dbReference type="Proteomes" id="UP001268683">
    <property type="component" value="Chromosome"/>
</dbReference>
<evidence type="ECO:0000313" key="2">
    <source>
        <dbReference type="Proteomes" id="UP001268683"/>
    </source>
</evidence>